<feature type="region of interest" description="Disordered" evidence="4">
    <location>
        <begin position="137"/>
        <end position="184"/>
    </location>
</feature>
<dbReference type="InterPro" id="IPR000618">
    <property type="entry name" value="Insect_cuticle"/>
</dbReference>
<evidence type="ECO:0000313" key="7">
    <source>
        <dbReference type="Proteomes" id="UP001549921"/>
    </source>
</evidence>
<evidence type="ECO:0000256" key="1">
    <source>
        <dbReference type="ARBA" id="ARBA00022460"/>
    </source>
</evidence>
<keyword evidence="2 5" id="KW-0732">Signal</keyword>
<dbReference type="Proteomes" id="UP001549921">
    <property type="component" value="Unassembled WGS sequence"/>
</dbReference>
<feature type="signal peptide" evidence="5">
    <location>
        <begin position="1"/>
        <end position="21"/>
    </location>
</feature>
<evidence type="ECO:0000256" key="4">
    <source>
        <dbReference type="SAM" id="MobiDB-lite"/>
    </source>
</evidence>
<dbReference type="PRINTS" id="PR00947">
    <property type="entry name" value="CUTICLE"/>
</dbReference>
<accession>A0ABD0TCX1</accession>
<feature type="compositionally biased region" description="Basic and acidic residues" evidence="4">
    <location>
        <begin position="158"/>
        <end position="174"/>
    </location>
</feature>
<gene>
    <name evidence="6" type="ORF">ABMA28_015521</name>
</gene>
<comment type="caution">
    <text evidence="6">The sequence shown here is derived from an EMBL/GenBank/DDBJ whole genome shotgun (WGS) entry which is preliminary data.</text>
</comment>
<name>A0ABD0TCX1_LOXSC</name>
<evidence type="ECO:0008006" key="8">
    <source>
        <dbReference type="Google" id="ProtNLM"/>
    </source>
</evidence>
<dbReference type="PROSITE" id="PS51155">
    <property type="entry name" value="CHIT_BIND_RR_2"/>
    <property type="match status" value="1"/>
</dbReference>
<sequence length="230" mass="25036">MHHNMYSKVVILSVLAVVCHAGIIVDDGRGHAVSSQSIHRSNDQPTHHVTAHHFTPVLQHQQILEHGPALLHQASYLEHQPVVHATPLVHHVTPVVQHVAQPVVQHVSQPVVQHVAPVHAPLVQHVAPVAVTVGRAEHVEEQSPPKYDYSYSVEDPTTGDHKSARESRDGDVTRGEYSLQQPDGSIRTVEYTVDSHSGFNAVVHNSAPAHASPAPVSHAPIHATPYSTHH</sequence>
<organism evidence="6 7">
    <name type="scientific">Loxostege sticticalis</name>
    <name type="common">Beet webworm moth</name>
    <dbReference type="NCBI Taxonomy" id="481309"/>
    <lineage>
        <taxon>Eukaryota</taxon>
        <taxon>Metazoa</taxon>
        <taxon>Ecdysozoa</taxon>
        <taxon>Arthropoda</taxon>
        <taxon>Hexapoda</taxon>
        <taxon>Insecta</taxon>
        <taxon>Pterygota</taxon>
        <taxon>Neoptera</taxon>
        <taxon>Endopterygota</taxon>
        <taxon>Lepidoptera</taxon>
        <taxon>Glossata</taxon>
        <taxon>Ditrysia</taxon>
        <taxon>Pyraloidea</taxon>
        <taxon>Crambidae</taxon>
        <taxon>Pyraustinae</taxon>
        <taxon>Loxostege</taxon>
    </lineage>
</organism>
<feature type="region of interest" description="Disordered" evidence="4">
    <location>
        <begin position="208"/>
        <end position="230"/>
    </location>
</feature>
<dbReference type="GO" id="GO:0042302">
    <property type="term" value="F:structural constituent of cuticle"/>
    <property type="evidence" value="ECO:0007669"/>
    <property type="project" value="UniProtKB-UniRule"/>
</dbReference>
<dbReference type="PANTHER" id="PTHR12236:SF95">
    <property type="entry name" value="CUTICULAR PROTEIN 76BD, ISOFORM C-RELATED"/>
    <property type="match status" value="1"/>
</dbReference>
<dbReference type="AlphaFoldDB" id="A0ABD0TCX1"/>
<evidence type="ECO:0000256" key="5">
    <source>
        <dbReference type="SAM" id="SignalP"/>
    </source>
</evidence>
<evidence type="ECO:0000256" key="3">
    <source>
        <dbReference type="PROSITE-ProRule" id="PRU00497"/>
    </source>
</evidence>
<reference evidence="6 7" key="1">
    <citation type="submission" date="2024-06" db="EMBL/GenBank/DDBJ databases">
        <title>A chromosome-level genome assembly of beet webworm, Loxostege sticticalis.</title>
        <authorList>
            <person name="Zhang Y."/>
        </authorList>
    </citation>
    <scope>NUCLEOTIDE SEQUENCE [LARGE SCALE GENOMIC DNA]</scope>
    <source>
        <strain evidence="6">AQ028</strain>
        <tissue evidence="6">Male pupae</tissue>
    </source>
</reference>
<evidence type="ECO:0000313" key="6">
    <source>
        <dbReference type="EMBL" id="KAL0840232.1"/>
    </source>
</evidence>
<proteinExistence type="predicted"/>
<feature type="compositionally biased region" description="Low complexity" evidence="4">
    <location>
        <begin position="208"/>
        <end position="223"/>
    </location>
</feature>
<keyword evidence="1 3" id="KW-0193">Cuticle</keyword>
<dbReference type="EMBL" id="JBEDNZ010000007">
    <property type="protein sequence ID" value="KAL0840232.1"/>
    <property type="molecule type" value="Genomic_DNA"/>
</dbReference>
<dbReference type="Pfam" id="PF00379">
    <property type="entry name" value="Chitin_bind_4"/>
    <property type="match status" value="1"/>
</dbReference>
<feature type="chain" id="PRO_5044883117" description="Cuticle protein" evidence="5">
    <location>
        <begin position="22"/>
        <end position="230"/>
    </location>
</feature>
<dbReference type="InterPro" id="IPR051217">
    <property type="entry name" value="Insect_Cuticle_Struc_Prot"/>
</dbReference>
<protein>
    <recommendedName>
        <fullName evidence="8">Cuticle protein</fullName>
    </recommendedName>
</protein>
<evidence type="ECO:0000256" key="2">
    <source>
        <dbReference type="ARBA" id="ARBA00022729"/>
    </source>
</evidence>
<dbReference type="PANTHER" id="PTHR12236">
    <property type="entry name" value="STRUCTURAL CONTITUENT OF CUTICLE"/>
    <property type="match status" value="1"/>
</dbReference>